<dbReference type="AlphaFoldDB" id="A0A1X0VBX3"/>
<proteinExistence type="predicted"/>
<sequence>MKNSRLIIFASLVLAGILLVQFNQMPNLDKQLGQARADLKQAKVNQVKSQTIVSSPKSRQETVSNSTSRVNKFVQTFSNQPTSSYPDSLKGLASQKVINQLTQTFAPSVTFSDKAHYDVPLVGLKNAWGSDLEYLVIAKSDVQSVAYTITYDTDEKQVTDMSRLTLKGAFDNEK</sequence>
<comment type="caution">
    <text evidence="1">The sequence shown here is derived from an EMBL/GenBank/DDBJ whole genome shotgun (WGS) entry which is preliminary data.</text>
</comment>
<dbReference type="eggNOG" id="ENOG50308EK">
    <property type="taxonomic scope" value="Bacteria"/>
</dbReference>
<name>A0A1X0VBX3_LEUPS</name>
<dbReference type="RefSeq" id="WP_080519614.1">
    <property type="nucleotide sequence ID" value="NZ_MPLS01000050.1"/>
</dbReference>
<dbReference type="STRING" id="33968.BMS77_09935"/>
<reference evidence="1 2" key="1">
    <citation type="journal article" date="2017" name="Front. Microbiol.">
        <title>Genomic Characterization of Dairy Associated Leuconostoc Species and Diversity of Leuconostocs in Undefined Mixed Mesophilic Starter Cultures.</title>
        <authorList>
            <person name="Frantzen C.A."/>
            <person name="Kot W."/>
            <person name="Pedersen T.B."/>
            <person name="Ardo Y.M."/>
            <person name="Broadbent J.R."/>
            <person name="Neve H."/>
            <person name="Hansen L.H."/>
            <person name="Dal Bello F."/>
            <person name="Ostlie H.M."/>
            <person name="Kleppen H.P."/>
            <person name="Vogensen F.K."/>
            <person name="Holo H."/>
        </authorList>
    </citation>
    <scope>NUCLEOTIDE SEQUENCE [LARGE SCALE GENOMIC DNA]</scope>
    <source>
        <strain evidence="1 2">LMGCF08</strain>
    </source>
</reference>
<accession>A0A1X0VBX3</accession>
<evidence type="ECO:0000313" key="1">
    <source>
        <dbReference type="EMBL" id="ORI97086.1"/>
    </source>
</evidence>
<evidence type="ECO:0000313" key="2">
    <source>
        <dbReference type="Proteomes" id="UP000192288"/>
    </source>
</evidence>
<gene>
    <name evidence="1" type="ORF">BMR96_09090</name>
</gene>
<protein>
    <submittedName>
        <fullName evidence="1">Uncharacterized protein</fullName>
    </submittedName>
</protein>
<dbReference type="EMBL" id="MPLS01000050">
    <property type="protein sequence ID" value="ORI97086.1"/>
    <property type="molecule type" value="Genomic_DNA"/>
</dbReference>
<dbReference type="Proteomes" id="UP000192288">
    <property type="component" value="Unassembled WGS sequence"/>
</dbReference>
<organism evidence="1 2">
    <name type="scientific">Leuconostoc pseudomesenteroides</name>
    <dbReference type="NCBI Taxonomy" id="33968"/>
    <lineage>
        <taxon>Bacteria</taxon>
        <taxon>Bacillati</taxon>
        <taxon>Bacillota</taxon>
        <taxon>Bacilli</taxon>
        <taxon>Lactobacillales</taxon>
        <taxon>Lactobacillaceae</taxon>
        <taxon>Leuconostoc</taxon>
    </lineage>
</organism>